<reference evidence="4 7" key="2">
    <citation type="submission" date="2021-05" db="EMBL/GenBank/DDBJ databases">
        <title>Complete Genome Sequence of Latilactobacillus sp. Strain WDN19, a High D-Aspartate-producing Lactic Acid Bacterium Isolated from a Japanese Pickle.</title>
        <authorList>
            <person name="Kajitani K."/>
            <person name="Takahashi S."/>
        </authorList>
    </citation>
    <scope>NUCLEOTIDE SEQUENCE [LARGE SCALE GENOMIC DNA]</scope>
    <source>
        <strain evidence="4 7">WDN19</strain>
    </source>
</reference>
<feature type="domain" description="Rhodanese" evidence="2">
    <location>
        <begin position="50"/>
        <end position="138"/>
    </location>
</feature>
<dbReference type="SUPFAM" id="SSF52821">
    <property type="entry name" value="Rhodanese/Cell cycle control phosphatase"/>
    <property type="match status" value="1"/>
</dbReference>
<keyword evidence="1" id="KW-0472">Membrane</keyword>
<organism evidence="3 6">
    <name type="scientific">Latilactobacillus curvatus</name>
    <name type="common">Lactobacillus curvatus</name>
    <dbReference type="NCBI Taxonomy" id="28038"/>
    <lineage>
        <taxon>Bacteria</taxon>
        <taxon>Bacillati</taxon>
        <taxon>Bacillota</taxon>
        <taxon>Bacilli</taxon>
        <taxon>Lactobacillales</taxon>
        <taxon>Lactobacillaceae</taxon>
        <taxon>Latilactobacillus</taxon>
    </lineage>
</organism>
<feature type="transmembrane region" description="Helical" evidence="1">
    <location>
        <begin position="6"/>
        <end position="26"/>
    </location>
</feature>
<reference evidence="3 6" key="1">
    <citation type="submission" date="2017-07" db="EMBL/GenBank/DDBJ databases">
        <title>Lactobacillus curvatus MRS6 whole genome.</title>
        <authorList>
            <person name="Jans C."/>
            <person name="Lagler S."/>
            <person name="Lacroix C."/>
            <person name="Meile L."/>
            <person name="Stevens M.J.A."/>
        </authorList>
    </citation>
    <scope>NUCLEOTIDE SEQUENCE [LARGE SCALE GENOMIC DNA]</scope>
    <source>
        <strain evidence="3 6">MRS6</strain>
    </source>
</reference>
<evidence type="ECO:0000313" key="3">
    <source>
        <dbReference type="EMBL" id="ASN59750.1"/>
    </source>
</evidence>
<evidence type="ECO:0000313" key="5">
    <source>
        <dbReference type="EMBL" id="WDC91790.1"/>
    </source>
</evidence>
<dbReference type="SMART" id="SM00450">
    <property type="entry name" value="RHOD"/>
    <property type="match status" value="1"/>
</dbReference>
<proteinExistence type="predicted"/>
<sequence length="140" mass="16127">MLVLGTINVWVVINIILIAILLWFLGDWAYYQIQRKRLGGELTEAAFEETMRKAQIVDLRDKKDFDAGHILGARNLPYPMLKQNMGELRMDLPVYLYDAGITLSIRAALKLRKAGFTDIKWLKKGYAGWTGKTKRKKKLN</sequence>
<dbReference type="EMBL" id="CP117683">
    <property type="protein sequence ID" value="WDC91790.1"/>
    <property type="molecule type" value="Genomic_DNA"/>
</dbReference>
<dbReference type="InterPro" id="IPR001763">
    <property type="entry name" value="Rhodanese-like_dom"/>
</dbReference>
<dbReference type="Proteomes" id="UP001215533">
    <property type="component" value="Chromosome"/>
</dbReference>
<dbReference type="Proteomes" id="UP000825100">
    <property type="component" value="Chromosome"/>
</dbReference>
<dbReference type="EMBL" id="AP024685">
    <property type="protein sequence ID" value="BCX31265.1"/>
    <property type="molecule type" value="Genomic_DNA"/>
</dbReference>
<dbReference type="PROSITE" id="PS50206">
    <property type="entry name" value="RHODANESE_3"/>
    <property type="match status" value="1"/>
</dbReference>
<gene>
    <name evidence="3" type="ORF">CG419_03535</name>
    <name evidence="4" type="ORF">LTWDN19_18320</name>
    <name evidence="5" type="ORF">PSR33_06260</name>
</gene>
<dbReference type="PANTHER" id="PTHR43031">
    <property type="entry name" value="FAD-DEPENDENT OXIDOREDUCTASE"/>
    <property type="match status" value="1"/>
</dbReference>
<evidence type="ECO:0000313" key="6">
    <source>
        <dbReference type="Proteomes" id="UP000199749"/>
    </source>
</evidence>
<dbReference type="RefSeq" id="WP_004265272.1">
    <property type="nucleotide sequence ID" value="NZ_AP024685.1"/>
</dbReference>
<dbReference type="InterPro" id="IPR036873">
    <property type="entry name" value="Rhodanese-like_dom_sf"/>
</dbReference>
<evidence type="ECO:0000313" key="4">
    <source>
        <dbReference type="EMBL" id="BCX31265.1"/>
    </source>
</evidence>
<reference evidence="5" key="3">
    <citation type="submission" date="2023-02" db="EMBL/GenBank/DDBJ databases">
        <title>Complete genome sequence of Lactobacillus curvatus CACC879 isolated from Pig feces.</title>
        <authorList>
            <person name="Park S."/>
            <person name="Park M.A."/>
            <person name="Kim D.-H."/>
            <person name="Kim Y."/>
        </authorList>
    </citation>
    <scope>NUCLEOTIDE SEQUENCE</scope>
    <source>
        <strain evidence="5">CACC879</strain>
    </source>
</reference>
<dbReference type="PANTHER" id="PTHR43031:SF18">
    <property type="entry name" value="RHODANESE-RELATED SULFURTRANSFERASES"/>
    <property type="match status" value="1"/>
</dbReference>
<dbReference type="Proteomes" id="UP000199749">
    <property type="component" value="Chromosome"/>
</dbReference>
<dbReference type="InterPro" id="IPR050229">
    <property type="entry name" value="GlpE_sulfurtransferase"/>
</dbReference>
<name>A0A9X4RA28_LATCU</name>
<dbReference type="Gene3D" id="3.40.250.10">
    <property type="entry name" value="Rhodanese-like domain"/>
    <property type="match status" value="1"/>
</dbReference>
<accession>A0A9X4RA28</accession>
<keyword evidence="1" id="KW-1133">Transmembrane helix</keyword>
<evidence type="ECO:0000259" key="2">
    <source>
        <dbReference type="PROSITE" id="PS50206"/>
    </source>
</evidence>
<dbReference type="AlphaFoldDB" id="A0A9X4RA28"/>
<dbReference type="EMBL" id="CP022474">
    <property type="protein sequence ID" value="ASN59750.1"/>
    <property type="molecule type" value="Genomic_DNA"/>
</dbReference>
<protein>
    <submittedName>
        <fullName evidence="3">Rhodanese-like domain-containing protein</fullName>
    </submittedName>
    <submittedName>
        <fullName evidence="4">Sulfurtransferase</fullName>
    </submittedName>
</protein>
<evidence type="ECO:0000256" key="1">
    <source>
        <dbReference type="SAM" id="Phobius"/>
    </source>
</evidence>
<dbReference type="GeneID" id="49610758"/>
<keyword evidence="7" id="KW-1185">Reference proteome</keyword>
<evidence type="ECO:0000313" key="7">
    <source>
        <dbReference type="Proteomes" id="UP000825100"/>
    </source>
</evidence>
<dbReference type="CDD" id="cd00158">
    <property type="entry name" value="RHOD"/>
    <property type="match status" value="1"/>
</dbReference>
<dbReference type="Pfam" id="PF00581">
    <property type="entry name" value="Rhodanese"/>
    <property type="match status" value="1"/>
</dbReference>
<keyword evidence="1" id="KW-0812">Transmembrane</keyword>